<evidence type="ECO:0000256" key="1">
    <source>
        <dbReference type="SAM" id="MobiDB-lite"/>
    </source>
</evidence>
<name>A0A4V6DBW6_SETVI</name>
<evidence type="ECO:0000313" key="2">
    <source>
        <dbReference type="EMBL" id="TKW35056.1"/>
    </source>
</evidence>
<proteinExistence type="predicted"/>
<dbReference type="AlphaFoldDB" id="A0A4V6DBW6"/>
<dbReference type="Gramene" id="TKW35056">
    <property type="protein sequence ID" value="TKW35056"/>
    <property type="gene ID" value="SEVIR_2G346200v2"/>
</dbReference>
<dbReference type="Proteomes" id="UP000298652">
    <property type="component" value="Chromosome 2"/>
</dbReference>
<evidence type="ECO:0000313" key="3">
    <source>
        <dbReference type="Proteomes" id="UP000298652"/>
    </source>
</evidence>
<accession>A0A4V6DBW6</accession>
<organism evidence="2 3">
    <name type="scientific">Setaria viridis</name>
    <name type="common">Green bristlegrass</name>
    <name type="synonym">Setaria italica subsp. viridis</name>
    <dbReference type="NCBI Taxonomy" id="4556"/>
    <lineage>
        <taxon>Eukaryota</taxon>
        <taxon>Viridiplantae</taxon>
        <taxon>Streptophyta</taxon>
        <taxon>Embryophyta</taxon>
        <taxon>Tracheophyta</taxon>
        <taxon>Spermatophyta</taxon>
        <taxon>Magnoliopsida</taxon>
        <taxon>Liliopsida</taxon>
        <taxon>Poales</taxon>
        <taxon>Poaceae</taxon>
        <taxon>PACMAD clade</taxon>
        <taxon>Panicoideae</taxon>
        <taxon>Panicodae</taxon>
        <taxon>Paniceae</taxon>
        <taxon>Cenchrinae</taxon>
        <taxon>Setaria</taxon>
    </lineage>
</organism>
<dbReference type="EMBL" id="CM016553">
    <property type="protein sequence ID" value="TKW35056.1"/>
    <property type="molecule type" value="Genomic_DNA"/>
</dbReference>
<gene>
    <name evidence="2" type="ORF">SEVIR_2G346200v2</name>
</gene>
<sequence>MRVASRKNLAGTKQQTGGSGPAAGWPATWPRIARTAEQRAPGPPARSGGPCHAGPRAPSAAKRVSRHRGRGDRAGGRRSRFTRKARLLPREGRQRRARPTGGRARDGDTRARARRPLARSVAGRPASELVRPRSPCRGESVTRLAAGAASEGAF</sequence>
<feature type="compositionally biased region" description="Basic residues" evidence="1">
    <location>
        <begin position="63"/>
        <end position="87"/>
    </location>
</feature>
<reference evidence="2" key="1">
    <citation type="submission" date="2019-03" db="EMBL/GenBank/DDBJ databases">
        <title>WGS assembly of Setaria viridis.</title>
        <authorList>
            <person name="Huang P."/>
            <person name="Jenkins J."/>
            <person name="Grimwood J."/>
            <person name="Barry K."/>
            <person name="Healey A."/>
            <person name="Mamidi S."/>
            <person name="Sreedasyam A."/>
            <person name="Shu S."/>
            <person name="Feldman M."/>
            <person name="Wu J."/>
            <person name="Yu Y."/>
            <person name="Chen C."/>
            <person name="Johnson J."/>
            <person name="Rokhsar D."/>
            <person name="Baxter I."/>
            <person name="Schmutz J."/>
            <person name="Brutnell T."/>
            <person name="Kellogg E."/>
        </authorList>
    </citation>
    <scope>NUCLEOTIDE SEQUENCE [LARGE SCALE GENOMIC DNA]</scope>
</reference>
<protein>
    <submittedName>
        <fullName evidence="2">Uncharacterized protein</fullName>
    </submittedName>
</protein>
<feature type="region of interest" description="Disordered" evidence="1">
    <location>
        <begin position="1"/>
        <end position="154"/>
    </location>
</feature>
<keyword evidence="3" id="KW-1185">Reference proteome</keyword>